<dbReference type="InterPro" id="IPR006994">
    <property type="entry name" value="TCF25/Rqc1"/>
</dbReference>
<feature type="region of interest" description="Disordered" evidence="1">
    <location>
        <begin position="151"/>
        <end position="170"/>
    </location>
</feature>
<dbReference type="Pfam" id="PF04910">
    <property type="entry name" value="Tcf25"/>
    <property type="match status" value="1"/>
</dbReference>
<dbReference type="Proteomes" id="UP001515480">
    <property type="component" value="Unassembled WGS sequence"/>
</dbReference>
<dbReference type="PANTHER" id="PTHR22684:SF0">
    <property type="entry name" value="RIBOSOME QUALITY CONTROL COMPLEX SUBUNIT TCF25"/>
    <property type="match status" value="1"/>
</dbReference>
<evidence type="ECO:0000256" key="1">
    <source>
        <dbReference type="SAM" id="MobiDB-lite"/>
    </source>
</evidence>
<feature type="compositionally biased region" description="Low complexity" evidence="1">
    <location>
        <begin position="94"/>
        <end position="103"/>
    </location>
</feature>
<reference evidence="2 3" key="1">
    <citation type="journal article" date="2024" name="Science">
        <title>Giant polyketide synthase enzymes in the biosynthesis of giant marine polyether toxins.</title>
        <authorList>
            <person name="Fallon T.R."/>
            <person name="Shende V.V."/>
            <person name="Wierzbicki I.H."/>
            <person name="Pendleton A.L."/>
            <person name="Watervoot N.F."/>
            <person name="Auber R.P."/>
            <person name="Gonzalez D.J."/>
            <person name="Wisecaver J.H."/>
            <person name="Moore B.S."/>
        </authorList>
    </citation>
    <scope>NUCLEOTIDE SEQUENCE [LARGE SCALE GENOMIC DNA]</scope>
    <source>
        <strain evidence="2 3">12B1</strain>
    </source>
</reference>
<evidence type="ECO:0000313" key="2">
    <source>
        <dbReference type="EMBL" id="KAL1529060.1"/>
    </source>
</evidence>
<feature type="compositionally biased region" description="Basic and acidic residues" evidence="1">
    <location>
        <begin position="105"/>
        <end position="119"/>
    </location>
</feature>
<gene>
    <name evidence="2" type="ORF">AB1Y20_000023</name>
</gene>
<feature type="region of interest" description="Disordered" evidence="1">
    <location>
        <begin position="1"/>
        <end position="119"/>
    </location>
</feature>
<sequence length="594" mass="66022">MSSRHVRRTHQHAPPPPPPDHLASPSDCSDSSSDDLPRLAPANAFGALQQDEPSASDAEDDEAPDPPAAAAAACRRRVRPSRHAPVDEDELITAAMAEAAKAAAARREAEEARREAEQADPWRLDAAHLEVSNELSRKFGKSTLKMLAAAERAEGRRAARPKPPAGARKLRGGSLLVKPRDGWAAWSGGVGMEIDSSRRDDAGATWFVFTYSAAYRQSERGVHAAVESADPAQLQQVLQHWPYQLDALLRLAEYTTRTAQHELSSELVEKALFAFQSALHPLCKLTHGRARLSFTHPPNQLFYIALFRQMTNLGRRGCYRTAMEVARLLLSLDPTSDPLNVLLHLNFYALSAHEPRFVMSLPLMLPNHGLQLYPQQAFAAALAAKQLEQPDADERLERALLLFPAVLPRLLPRVSPATAAHESDRLVAQWRAQLGETADQASGGRTLCRLQELFVERHAPLWRDFTKVEWIANTATRLLRQLEAMDEEVDIRRRLLGVVRDSTYGGAARDFDEFADADVADFRLDLPAQLPDDEDAPHQPARWPAHARAPRLPGRLVVPREERLQLQRGTNPLLQFFLSLLPWAMPPPPPPHRG</sequence>
<dbReference type="AlphaFoldDB" id="A0AB34K8S5"/>
<dbReference type="PANTHER" id="PTHR22684">
    <property type="entry name" value="NULP1-RELATED"/>
    <property type="match status" value="1"/>
</dbReference>
<keyword evidence="3" id="KW-1185">Reference proteome</keyword>
<proteinExistence type="predicted"/>
<name>A0AB34K8S5_PRYPA</name>
<organism evidence="2 3">
    <name type="scientific">Prymnesium parvum</name>
    <name type="common">Toxic golden alga</name>
    <dbReference type="NCBI Taxonomy" id="97485"/>
    <lineage>
        <taxon>Eukaryota</taxon>
        <taxon>Haptista</taxon>
        <taxon>Haptophyta</taxon>
        <taxon>Prymnesiophyceae</taxon>
        <taxon>Prymnesiales</taxon>
        <taxon>Prymnesiaceae</taxon>
        <taxon>Prymnesium</taxon>
    </lineage>
</organism>
<evidence type="ECO:0000313" key="3">
    <source>
        <dbReference type="Proteomes" id="UP001515480"/>
    </source>
</evidence>
<dbReference type="EMBL" id="JBGBPQ010000001">
    <property type="protein sequence ID" value="KAL1529060.1"/>
    <property type="molecule type" value="Genomic_DNA"/>
</dbReference>
<accession>A0AB34K8S5</accession>
<protein>
    <recommendedName>
        <fullName evidence="4">Transcription factor 25</fullName>
    </recommendedName>
</protein>
<feature type="compositionally biased region" description="Basic residues" evidence="1">
    <location>
        <begin position="1"/>
        <end position="11"/>
    </location>
</feature>
<dbReference type="GO" id="GO:1990112">
    <property type="term" value="C:RQC complex"/>
    <property type="evidence" value="ECO:0007669"/>
    <property type="project" value="TreeGrafter"/>
</dbReference>
<comment type="caution">
    <text evidence="2">The sequence shown here is derived from an EMBL/GenBank/DDBJ whole genome shotgun (WGS) entry which is preliminary data.</text>
</comment>
<evidence type="ECO:0008006" key="4">
    <source>
        <dbReference type="Google" id="ProtNLM"/>
    </source>
</evidence>